<dbReference type="PANTHER" id="PTHR43766:SF1">
    <property type="entry name" value="TRYPTOPHAN--TRNA LIGASE, MITOCHONDRIAL"/>
    <property type="match status" value="1"/>
</dbReference>
<dbReference type="AlphaFoldDB" id="A0AAD3XZF5"/>
<sequence length="124" mass="13659">MKSSQCYPPVSLSAVELRCSSTAFPMKGTSLGMKFFSLIGVALERQMSQGTWRRVDSEAQLTGALYSGHYPRALENWASLQDNYAIVFFIVDFHAITLLDAVHEMSRATKDATANYLACGINPS</sequence>
<name>A0AAD3XZF5_NEPGR</name>
<gene>
    <name evidence="7" type="ORF">Nepgr_023788</name>
</gene>
<comment type="similarity">
    <text evidence="6">Belongs to the class-I aminoacyl-tRNA synthetase family.</text>
</comment>
<evidence type="ECO:0000313" key="8">
    <source>
        <dbReference type="Proteomes" id="UP001279734"/>
    </source>
</evidence>
<dbReference type="GO" id="GO:0004830">
    <property type="term" value="F:tryptophan-tRNA ligase activity"/>
    <property type="evidence" value="ECO:0007669"/>
    <property type="project" value="TreeGrafter"/>
</dbReference>
<protein>
    <submittedName>
        <fullName evidence="7">Uncharacterized protein</fullName>
    </submittedName>
</protein>
<keyword evidence="2 6" id="KW-0547">Nucleotide-binding</keyword>
<evidence type="ECO:0000256" key="6">
    <source>
        <dbReference type="RuleBase" id="RU363036"/>
    </source>
</evidence>
<dbReference type="InterPro" id="IPR002305">
    <property type="entry name" value="aa-tRNA-synth_Ic"/>
</dbReference>
<dbReference type="GO" id="GO:0005739">
    <property type="term" value="C:mitochondrion"/>
    <property type="evidence" value="ECO:0007669"/>
    <property type="project" value="TreeGrafter"/>
</dbReference>
<comment type="caution">
    <text evidence="7">The sequence shown here is derived from an EMBL/GenBank/DDBJ whole genome shotgun (WGS) entry which is preliminary data.</text>
</comment>
<dbReference type="GO" id="GO:0005524">
    <property type="term" value="F:ATP binding"/>
    <property type="evidence" value="ECO:0007669"/>
    <property type="project" value="UniProtKB-KW"/>
</dbReference>
<evidence type="ECO:0000256" key="1">
    <source>
        <dbReference type="ARBA" id="ARBA00022598"/>
    </source>
</evidence>
<dbReference type="Proteomes" id="UP001279734">
    <property type="component" value="Unassembled WGS sequence"/>
</dbReference>
<keyword evidence="8" id="KW-1185">Reference proteome</keyword>
<evidence type="ECO:0000256" key="5">
    <source>
        <dbReference type="ARBA" id="ARBA00023146"/>
    </source>
</evidence>
<keyword evidence="1 6" id="KW-0436">Ligase</keyword>
<dbReference type="EMBL" id="BSYO01000024">
    <property type="protein sequence ID" value="GMH21945.1"/>
    <property type="molecule type" value="Genomic_DNA"/>
</dbReference>
<evidence type="ECO:0000256" key="4">
    <source>
        <dbReference type="ARBA" id="ARBA00022917"/>
    </source>
</evidence>
<evidence type="ECO:0000256" key="3">
    <source>
        <dbReference type="ARBA" id="ARBA00022840"/>
    </source>
</evidence>
<dbReference type="InterPro" id="IPR050203">
    <property type="entry name" value="Trp-tRNA_synthetase"/>
</dbReference>
<organism evidence="7 8">
    <name type="scientific">Nepenthes gracilis</name>
    <name type="common">Slender pitcher plant</name>
    <dbReference type="NCBI Taxonomy" id="150966"/>
    <lineage>
        <taxon>Eukaryota</taxon>
        <taxon>Viridiplantae</taxon>
        <taxon>Streptophyta</taxon>
        <taxon>Embryophyta</taxon>
        <taxon>Tracheophyta</taxon>
        <taxon>Spermatophyta</taxon>
        <taxon>Magnoliopsida</taxon>
        <taxon>eudicotyledons</taxon>
        <taxon>Gunneridae</taxon>
        <taxon>Pentapetalae</taxon>
        <taxon>Caryophyllales</taxon>
        <taxon>Nepenthaceae</taxon>
        <taxon>Nepenthes</taxon>
    </lineage>
</organism>
<reference evidence="7" key="1">
    <citation type="submission" date="2023-05" db="EMBL/GenBank/DDBJ databases">
        <title>Nepenthes gracilis genome sequencing.</title>
        <authorList>
            <person name="Fukushima K."/>
        </authorList>
    </citation>
    <scope>NUCLEOTIDE SEQUENCE</scope>
    <source>
        <strain evidence="7">SING2019-196</strain>
    </source>
</reference>
<dbReference type="Pfam" id="PF00579">
    <property type="entry name" value="tRNA-synt_1b"/>
    <property type="match status" value="1"/>
</dbReference>
<dbReference type="PANTHER" id="PTHR43766">
    <property type="entry name" value="TRYPTOPHAN--TRNA LIGASE, MITOCHONDRIAL"/>
    <property type="match status" value="1"/>
</dbReference>
<dbReference type="InterPro" id="IPR014729">
    <property type="entry name" value="Rossmann-like_a/b/a_fold"/>
</dbReference>
<dbReference type="Gene3D" id="3.40.50.620">
    <property type="entry name" value="HUPs"/>
    <property type="match status" value="1"/>
</dbReference>
<keyword evidence="5 6" id="KW-0030">Aminoacyl-tRNA synthetase</keyword>
<dbReference type="GO" id="GO:0006436">
    <property type="term" value="P:tryptophanyl-tRNA aminoacylation"/>
    <property type="evidence" value="ECO:0007669"/>
    <property type="project" value="TreeGrafter"/>
</dbReference>
<keyword evidence="4 6" id="KW-0648">Protein biosynthesis</keyword>
<keyword evidence="3 6" id="KW-0067">ATP-binding</keyword>
<dbReference type="GO" id="GO:0009507">
    <property type="term" value="C:chloroplast"/>
    <property type="evidence" value="ECO:0007669"/>
    <property type="project" value="TreeGrafter"/>
</dbReference>
<dbReference type="SUPFAM" id="SSF52374">
    <property type="entry name" value="Nucleotidylyl transferase"/>
    <property type="match status" value="1"/>
</dbReference>
<evidence type="ECO:0000256" key="2">
    <source>
        <dbReference type="ARBA" id="ARBA00022741"/>
    </source>
</evidence>
<proteinExistence type="inferred from homology"/>
<accession>A0AAD3XZF5</accession>
<evidence type="ECO:0000313" key="7">
    <source>
        <dbReference type="EMBL" id="GMH21945.1"/>
    </source>
</evidence>